<organism evidence="4 5">
    <name type="scientific">Streptosporangium minutum</name>
    <dbReference type="NCBI Taxonomy" id="569862"/>
    <lineage>
        <taxon>Bacteria</taxon>
        <taxon>Bacillati</taxon>
        <taxon>Actinomycetota</taxon>
        <taxon>Actinomycetes</taxon>
        <taxon>Streptosporangiales</taxon>
        <taxon>Streptosporangiaceae</taxon>
        <taxon>Streptosporangium</taxon>
    </lineage>
</organism>
<dbReference type="RefSeq" id="WP_086575455.1">
    <property type="nucleotide sequence ID" value="NZ_NGFP01000104.1"/>
</dbReference>
<dbReference type="Proteomes" id="UP000194761">
    <property type="component" value="Unassembled WGS sequence"/>
</dbReference>
<evidence type="ECO:0000256" key="2">
    <source>
        <dbReference type="ARBA" id="ARBA00022857"/>
    </source>
</evidence>
<keyword evidence="5" id="KW-1185">Reference proteome</keyword>
<dbReference type="CDD" id="cd05251">
    <property type="entry name" value="NmrA_like_SDR_a"/>
    <property type="match status" value="1"/>
</dbReference>
<proteinExistence type="inferred from homology"/>
<dbReference type="AlphaFoldDB" id="A0A243RI36"/>
<dbReference type="Gene3D" id="3.40.50.720">
    <property type="entry name" value="NAD(P)-binding Rossmann-like Domain"/>
    <property type="match status" value="1"/>
</dbReference>
<dbReference type="InterPro" id="IPR051164">
    <property type="entry name" value="NmrA-like_oxidored"/>
</dbReference>
<evidence type="ECO:0000259" key="3">
    <source>
        <dbReference type="Pfam" id="PF05368"/>
    </source>
</evidence>
<sequence length="296" mass="31607">MKDIVLVTGATGTQGGAAARELLAAGWRVRALVRDPRTASGRVLADVGAEVVRGDMDDRASLDAALRGVHGVFSVQPTMGYPGTPPSFTVEDELRLGRNVADAAADAGVGHFVYASVGAADAGHGIRRWESKAELEAYARRLGLPITVLRPVRFMENQIDPRFGTRDGVMADVVFPDVPVQLIAGADIGAFAALAFTHPAQYLGQTLELAGDELAMTEIARIMGEAVGRTITYRAVPRETLLDMGHDALAGYEFANHAGGWHADIPALRARHPGLMDFRTWLEREGAAKYAARQPA</sequence>
<accession>A0A243RI36</accession>
<evidence type="ECO:0000256" key="1">
    <source>
        <dbReference type="ARBA" id="ARBA00006328"/>
    </source>
</evidence>
<dbReference type="Gene3D" id="3.90.25.10">
    <property type="entry name" value="UDP-galactose 4-epimerase, domain 1"/>
    <property type="match status" value="1"/>
</dbReference>
<evidence type="ECO:0000313" key="4">
    <source>
        <dbReference type="EMBL" id="OUC94500.1"/>
    </source>
</evidence>
<keyword evidence="2" id="KW-0521">NADP</keyword>
<dbReference type="Pfam" id="PF05368">
    <property type="entry name" value="NmrA"/>
    <property type="match status" value="1"/>
</dbReference>
<dbReference type="EMBL" id="NGFP01000104">
    <property type="protein sequence ID" value="OUC94500.1"/>
    <property type="molecule type" value="Genomic_DNA"/>
</dbReference>
<protein>
    <recommendedName>
        <fullName evidence="3">NmrA-like domain-containing protein</fullName>
    </recommendedName>
</protein>
<dbReference type="InterPro" id="IPR036291">
    <property type="entry name" value="NAD(P)-bd_dom_sf"/>
</dbReference>
<evidence type="ECO:0000313" key="5">
    <source>
        <dbReference type="Proteomes" id="UP000194761"/>
    </source>
</evidence>
<dbReference type="InterPro" id="IPR008030">
    <property type="entry name" value="NmrA-like"/>
</dbReference>
<feature type="domain" description="NmrA-like" evidence="3">
    <location>
        <begin position="1"/>
        <end position="243"/>
    </location>
</feature>
<reference evidence="4 5" key="1">
    <citation type="submission" date="2017-05" db="EMBL/GenBank/DDBJ databases">
        <title>Biotechnological potential of actinobacteria isolated from South African environments.</title>
        <authorList>
            <person name="Le Roes-Hill M."/>
            <person name="Prins A."/>
            <person name="Durrell K.A."/>
        </authorList>
    </citation>
    <scope>NUCLEOTIDE SEQUENCE [LARGE SCALE GENOMIC DNA]</scope>
    <source>
        <strain evidence="4">M26</strain>
    </source>
</reference>
<dbReference type="PANTHER" id="PTHR42748:SF7">
    <property type="entry name" value="NMRA LIKE REDOX SENSOR 1-RELATED"/>
    <property type="match status" value="1"/>
</dbReference>
<comment type="caution">
    <text evidence="4">The sequence shown here is derived from an EMBL/GenBank/DDBJ whole genome shotgun (WGS) entry which is preliminary data.</text>
</comment>
<name>A0A243RI36_9ACTN</name>
<dbReference type="SUPFAM" id="SSF51735">
    <property type="entry name" value="NAD(P)-binding Rossmann-fold domains"/>
    <property type="match status" value="1"/>
</dbReference>
<gene>
    <name evidence="4" type="ORF">CA984_22205</name>
</gene>
<comment type="similarity">
    <text evidence="1">Belongs to the NmrA-type oxidoreductase family.</text>
</comment>
<dbReference type="PANTHER" id="PTHR42748">
    <property type="entry name" value="NITROGEN METABOLITE REPRESSION PROTEIN NMRA FAMILY MEMBER"/>
    <property type="match status" value="1"/>
</dbReference>